<dbReference type="Pfam" id="PF06841">
    <property type="entry name" value="Phage_T4_gp19"/>
    <property type="match status" value="1"/>
</dbReference>
<gene>
    <name evidence="1" type="ORF">SAMN02745206_00907</name>
</gene>
<keyword evidence="2" id="KW-1185">Reference proteome</keyword>
<name>A0A1M4WMM0_9BACT</name>
<dbReference type="PANTHER" id="PTHR38009:SF1">
    <property type="entry name" value="CONSERVED HYPOTHETICAL PHAGE TAIL PROTEIN"/>
    <property type="match status" value="1"/>
</dbReference>
<dbReference type="InterPro" id="IPR010667">
    <property type="entry name" value="Phage_T4_Gp19"/>
</dbReference>
<dbReference type="PANTHER" id="PTHR38009">
    <property type="entry name" value="CONSERVED HYPOTHETICAL PHAGE TAIL PROTEIN"/>
    <property type="match status" value="1"/>
</dbReference>
<evidence type="ECO:0000313" key="1">
    <source>
        <dbReference type="EMBL" id="SHE82475.1"/>
    </source>
</evidence>
<reference evidence="2" key="1">
    <citation type="submission" date="2016-11" db="EMBL/GenBank/DDBJ databases">
        <authorList>
            <person name="Varghese N."/>
            <person name="Submissions S."/>
        </authorList>
    </citation>
    <scope>NUCLEOTIDE SEQUENCE [LARGE SCALE GENOMIC DNA]</scope>
    <source>
        <strain evidence="2">DSM 9756</strain>
    </source>
</reference>
<sequence length="164" mass="18030">MSPSSDHPLPVFRFRVDFFASPSASDGGGDPVPLCSGRFAECSGLEASMEPKAIKEGGRNYGPVQRAGRVSFGTVVLRRGVTTTRDLWRWFELVAKGGYAYRLDVVVSVLDMGADPRSDDVALRWRMRRALPVKFKTADLNARTSDVGIEEVHFVHEGLELEGS</sequence>
<dbReference type="EMBL" id="FQVB01000007">
    <property type="protein sequence ID" value="SHE82475.1"/>
    <property type="molecule type" value="Genomic_DNA"/>
</dbReference>
<accession>A0A1M4WMM0</accession>
<dbReference type="AlphaFoldDB" id="A0A1M4WMM0"/>
<organism evidence="1 2">
    <name type="scientific">Desulfacinum infernum DSM 9756</name>
    <dbReference type="NCBI Taxonomy" id="1121391"/>
    <lineage>
        <taxon>Bacteria</taxon>
        <taxon>Pseudomonadati</taxon>
        <taxon>Thermodesulfobacteriota</taxon>
        <taxon>Syntrophobacteria</taxon>
        <taxon>Syntrophobacterales</taxon>
        <taxon>Syntrophobacteraceae</taxon>
        <taxon>Desulfacinum</taxon>
    </lineage>
</organism>
<dbReference type="NCBIfam" id="TIGR02241">
    <property type="entry name" value="conserved hypothetical phage tail region protein"/>
    <property type="match status" value="1"/>
</dbReference>
<dbReference type="RefSeq" id="WP_073037367.1">
    <property type="nucleotide sequence ID" value="NZ_FQVB01000007.1"/>
</dbReference>
<evidence type="ECO:0000313" key="2">
    <source>
        <dbReference type="Proteomes" id="UP000184076"/>
    </source>
</evidence>
<protein>
    <submittedName>
        <fullName evidence="1">Conserved hypothetical phage tail region protein</fullName>
    </submittedName>
</protein>
<dbReference type="InterPro" id="IPR011747">
    <property type="entry name" value="CHP02241"/>
</dbReference>
<dbReference type="STRING" id="1121391.SAMN02745206_00907"/>
<proteinExistence type="predicted"/>
<dbReference type="OrthoDB" id="9799891at2"/>
<dbReference type="Proteomes" id="UP000184076">
    <property type="component" value="Unassembled WGS sequence"/>
</dbReference>
<dbReference type="GO" id="GO:0005198">
    <property type="term" value="F:structural molecule activity"/>
    <property type="evidence" value="ECO:0007669"/>
    <property type="project" value="InterPro"/>
</dbReference>